<accession>A0A195FU44</accession>
<proteinExistence type="predicted"/>
<organism evidence="2 3">
    <name type="scientific">Trachymyrmex septentrionalis</name>
    <dbReference type="NCBI Taxonomy" id="34720"/>
    <lineage>
        <taxon>Eukaryota</taxon>
        <taxon>Metazoa</taxon>
        <taxon>Ecdysozoa</taxon>
        <taxon>Arthropoda</taxon>
        <taxon>Hexapoda</taxon>
        <taxon>Insecta</taxon>
        <taxon>Pterygota</taxon>
        <taxon>Neoptera</taxon>
        <taxon>Endopterygota</taxon>
        <taxon>Hymenoptera</taxon>
        <taxon>Apocrita</taxon>
        <taxon>Aculeata</taxon>
        <taxon>Formicoidea</taxon>
        <taxon>Formicidae</taxon>
        <taxon>Myrmicinae</taxon>
        <taxon>Trachymyrmex</taxon>
    </lineage>
</organism>
<sequence length="205" mass="22507">MRDTSARSQAGQDENPKVMQRQEEKMLPKKKGDREESTDGIPTIQISSVLITDVTMKSIHSSVRISELIEKYSVRSNMIFSVACLESFGTSNFPSAIRPTKKFGLVGTLLLLRGTPKANVSFPREDLKVAYYPTERFILRSSVSRMRLEALAGFGLDPRFPDGCGDVSSGFAFRVAGPLTNAACRRKSSITALVLGKNQGILDTV</sequence>
<keyword evidence="3" id="KW-1185">Reference proteome</keyword>
<gene>
    <name evidence="2" type="ORF">ALC56_01484</name>
</gene>
<evidence type="ECO:0000313" key="3">
    <source>
        <dbReference type="Proteomes" id="UP000078541"/>
    </source>
</evidence>
<evidence type="ECO:0000313" key="2">
    <source>
        <dbReference type="EMBL" id="KYN43946.1"/>
    </source>
</evidence>
<feature type="compositionally biased region" description="Basic and acidic residues" evidence="1">
    <location>
        <begin position="14"/>
        <end position="37"/>
    </location>
</feature>
<protein>
    <submittedName>
        <fullName evidence="2">Uncharacterized protein</fullName>
    </submittedName>
</protein>
<feature type="region of interest" description="Disordered" evidence="1">
    <location>
        <begin position="1"/>
        <end position="39"/>
    </location>
</feature>
<evidence type="ECO:0000256" key="1">
    <source>
        <dbReference type="SAM" id="MobiDB-lite"/>
    </source>
</evidence>
<reference evidence="2 3" key="1">
    <citation type="submission" date="2016-03" db="EMBL/GenBank/DDBJ databases">
        <title>Trachymyrmex septentrionalis WGS genome.</title>
        <authorList>
            <person name="Nygaard S."/>
            <person name="Hu H."/>
            <person name="Boomsma J."/>
            <person name="Zhang G."/>
        </authorList>
    </citation>
    <scope>NUCLEOTIDE SEQUENCE [LARGE SCALE GENOMIC DNA]</scope>
    <source>
        <strain evidence="2">Tsep2-gDNA-1</strain>
        <tissue evidence="2">Whole body</tissue>
    </source>
</reference>
<feature type="compositionally biased region" description="Polar residues" evidence="1">
    <location>
        <begin position="1"/>
        <end position="12"/>
    </location>
</feature>
<name>A0A195FU44_9HYME</name>
<dbReference type="AlphaFoldDB" id="A0A195FU44"/>
<dbReference type="Proteomes" id="UP000078541">
    <property type="component" value="Unassembled WGS sequence"/>
</dbReference>
<dbReference type="EMBL" id="KQ981264">
    <property type="protein sequence ID" value="KYN43946.1"/>
    <property type="molecule type" value="Genomic_DNA"/>
</dbReference>